<sequence>MSPPPPPAAAAATGPSAAHSGTSSPSAPTTGPGAAAAAALPGSGAHPVAAARLSGRSSSADSTAARKCISSSYVTPSRPLASAVLVLQHLRGRERRAEGPSTSWCVRLGRGGSSPASVSVTSTPNSAQQLLEA</sequence>
<proteinExistence type="predicted"/>
<keyword evidence="3" id="KW-1185">Reference proteome</keyword>
<protein>
    <submittedName>
        <fullName evidence="2">Uncharacterized protein</fullName>
    </submittedName>
</protein>
<comment type="caution">
    <text evidence="2">The sequence shown here is derived from an EMBL/GenBank/DDBJ whole genome shotgun (WGS) entry which is preliminary data.</text>
</comment>
<feature type="region of interest" description="Disordered" evidence="1">
    <location>
        <begin position="93"/>
        <end position="133"/>
    </location>
</feature>
<feature type="compositionally biased region" description="Low complexity" evidence="1">
    <location>
        <begin position="9"/>
        <end position="64"/>
    </location>
</feature>
<evidence type="ECO:0000313" key="3">
    <source>
        <dbReference type="Proteomes" id="UP000236333"/>
    </source>
</evidence>
<dbReference type="AlphaFoldDB" id="A0A2J7ZSK3"/>
<reference evidence="2 3" key="1">
    <citation type="journal article" date="2017" name="Mol. Biol. Evol.">
        <title>The 4-celled Tetrabaena socialis nuclear genome reveals the essential components for genetic control of cell number at the origin of multicellularity in the volvocine lineage.</title>
        <authorList>
            <person name="Featherston J."/>
            <person name="Arakaki Y."/>
            <person name="Hanschen E.R."/>
            <person name="Ferris P.J."/>
            <person name="Michod R.E."/>
            <person name="Olson B.J.S.C."/>
            <person name="Nozaki H."/>
            <person name="Durand P.M."/>
        </authorList>
    </citation>
    <scope>NUCLEOTIDE SEQUENCE [LARGE SCALE GENOMIC DNA]</scope>
    <source>
        <strain evidence="2 3">NIES-571</strain>
    </source>
</reference>
<feature type="region of interest" description="Disordered" evidence="1">
    <location>
        <begin position="1"/>
        <end position="64"/>
    </location>
</feature>
<feature type="compositionally biased region" description="Low complexity" evidence="1">
    <location>
        <begin position="113"/>
        <end position="127"/>
    </location>
</feature>
<gene>
    <name evidence="2" type="ORF">TSOC_010711</name>
</gene>
<dbReference type="EMBL" id="PGGS01000529">
    <property type="protein sequence ID" value="PNH03244.1"/>
    <property type="molecule type" value="Genomic_DNA"/>
</dbReference>
<organism evidence="2 3">
    <name type="scientific">Tetrabaena socialis</name>
    <dbReference type="NCBI Taxonomy" id="47790"/>
    <lineage>
        <taxon>Eukaryota</taxon>
        <taxon>Viridiplantae</taxon>
        <taxon>Chlorophyta</taxon>
        <taxon>core chlorophytes</taxon>
        <taxon>Chlorophyceae</taxon>
        <taxon>CS clade</taxon>
        <taxon>Chlamydomonadales</taxon>
        <taxon>Tetrabaenaceae</taxon>
        <taxon>Tetrabaena</taxon>
    </lineage>
</organism>
<evidence type="ECO:0000256" key="1">
    <source>
        <dbReference type="SAM" id="MobiDB-lite"/>
    </source>
</evidence>
<accession>A0A2J7ZSK3</accession>
<name>A0A2J7ZSK3_9CHLO</name>
<evidence type="ECO:0000313" key="2">
    <source>
        <dbReference type="EMBL" id="PNH03244.1"/>
    </source>
</evidence>
<dbReference type="Proteomes" id="UP000236333">
    <property type="component" value="Unassembled WGS sequence"/>
</dbReference>